<dbReference type="InterPro" id="IPR011011">
    <property type="entry name" value="Znf_FYVE_PHD"/>
</dbReference>
<dbReference type="GO" id="GO:0008270">
    <property type="term" value="F:zinc ion binding"/>
    <property type="evidence" value="ECO:0007669"/>
    <property type="project" value="UniProtKB-KW"/>
</dbReference>
<dbReference type="FunFam" id="3.30.40.10:FF:000567">
    <property type="entry name" value="Regulating synaptic membrane exocytosis 1"/>
    <property type="match status" value="1"/>
</dbReference>
<dbReference type="GO" id="GO:0042391">
    <property type="term" value="P:regulation of membrane potential"/>
    <property type="evidence" value="ECO:0007669"/>
    <property type="project" value="TreeGrafter"/>
</dbReference>
<keyword evidence="9" id="KW-1185">Reference proteome</keyword>
<evidence type="ECO:0000256" key="4">
    <source>
        <dbReference type="ARBA" id="ARBA00022833"/>
    </source>
</evidence>
<dbReference type="OrthoDB" id="420032at2759"/>
<keyword evidence="2" id="KW-0677">Repeat</keyword>
<dbReference type="InterPro" id="IPR017455">
    <property type="entry name" value="Znf_FYVE-rel"/>
</dbReference>
<evidence type="ECO:0000313" key="9">
    <source>
        <dbReference type="Proteomes" id="UP000824540"/>
    </source>
</evidence>
<accession>A0A8T2PWU5</accession>
<dbReference type="AlphaFoldDB" id="A0A8T2PWU5"/>
<sequence>MSEEAWENLHTPANLYHNSLQISDYIAAQGRPGRVERAVQRRATRERFYRGQERKLHQQFEMYKDQVKKIGEEAQLTQEQKGDTPTCGICHKTKFADGCGHICSYCQTKFCARCGGRVALRSNKVIWVCNLCRKQQEILTKSGAWFYGGPNSQQLGGPEGAWGRRHEEAPQEKRAKLQGPSPNPSDKNRPHGISRQESLKNGSGLRHTGPGDGLDGLDSLLMWDGAMLWETAALLPCLLGHPQLSPVGSFNCREKGIMG</sequence>
<dbReference type="SUPFAM" id="SSF57903">
    <property type="entry name" value="FYVE/PHD zinc finger"/>
    <property type="match status" value="1"/>
</dbReference>
<protein>
    <recommendedName>
        <fullName evidence="7">FYVE-type domain-containing protein</fullName>
    </recommendedName>
</protein>
<dbReference type="InterPro" id="IPR013083">
    <property type="entry name" value="Znf_RING/FYVE/PHD"/>
</dbReference>
<feature type="compositionally biased region" description="Basic and acidic residues" evidence="6">
    <location>
        <begin position="162"/>
        <end position="175"/>
    </location>
</feature>
<dbReference type="EMBL" id="JAFBMS010000001">
    <property type="protein sequence ID" value="KAG9355764.1"/>
    <property type="molecule type" value="Genomic_DNA"/>
</dbReference>
<keyword evidence="3 5" id="KW-0863">Zinc-finger</keyword>
<dbReference type="InterPro" id="IPR054386">
    <property type="entry name" value="RIM_Znf"/>
</dbReference>
<reference evidence="8" key="1">
    <citation type="thesis" date="2021" institute="BYU ScholarsArchive" country="Provo, UT, USA">
        <title>Applications of and Algorithms for Genome Assembly and Genomic Analyses with an Emphasis on Marine Teleosts.</title>
        <authorList>
            <person name="Pickett B.D."/>
        </authorList>
    </citation>
    <scope>NUCLEOTIDE SEQUENCE</scope>
    <source>
        <strain evidence="8">HI-2016</strain>
    </source>
</reference>
<proteinExistence type="predicted"/>
<dbReference type="Gene3D" id="3.30.40.10">
    <property type="entry name" value="Zinc/RING finger domain, C3HC4 (zinc finger)"/>
    <property type="match status" value="1"/>
</dbReference>
<organism evidence="8 9">
    <name type="scientific">Albula glossodonta</name>
    <name type="common">roundjaw bonefish</name>
    <dbReference type="NCBI Taxonomy" id="121402"/>
    <lineage>
        <taxon>Eukaryota</taxon>
        <taxon>Metazoa</taxon>
        <taxon>Chordata</taxon>
        <taxon>Craniata</taxon>
        <taxon>Vertebrata</taxon>
        <taxon>Euteleostomi</taxon>
        <taxon>Actinopterygii</taxon>
        <taxon>Neopterygii</taxon>
        <taxon>Teleostei</taxon>
        <taxon>Albuliformes</taxon>
        <taxon>Albulidae</taxon>
        <taxon>Albula</taxon>
    </lineage>
</organism>
<dbReference type="PANTHER" id="PTHR12157">
    <property type="entry name" value="REGULATING SYNAPTIC MEMBRANE EXOCYTOSIS PROTEIN"/>
    <property type="match status" value="1"/>
</dbReference>
<name>A0A8T2PWU5_9TELE</name>
<keyword evidence="4" id="KW-0862">Zinc</keyword>
<evidence type="ECO:0000256" key="3">
    <source>
        <dbReference type="ARBA" id="ARBA00022771"/>
    </source>
</evidence>
<evidence type="ECO:0000256" key="6">
    <source>
        <dbReference type="SAM" id="MobiDB-lite"/>
    </source>
</evidence>
<dbReference type="GO" id="GO:0042734">
    <property type="term" value="C:presynaptic membrane"/>
    <property type="evidence" value="ECO:0007669"/>
    <property type="project" value="TreeGrafter"/>
</dbReference>
<dbReference type="GO" id="GO:0031267">
    <property type="term" value="F:small GTPase binding"/>
    <property type="evidence" value="ECO:0007669"/>
    <property type="project" value="InterPro"/>
</dbReference>
<feature type="domain" description="FYVE-type" evidence="7">
    <location>
        <begin position="81"/>
        <end position="137"/>
    </location>
</feature>
<dbReference type="Proteomes" id="UP000824540">
    <property type="component" value="Unassembled WGS sequence"/>
</dbReference>
<dbReference type="GO" id="GO:2000300">
    <property type="term" value="P:regulation of synaptic vesicle exocytosis"/>
    <property type="evidence" value="ECO:0007669"/>
    <property type="project" value="TreeGrafter"/>
</dbReference>
<dbReference type="PROSITE" id="PS50178">
    <property type="entry name" value="ZF_FYVE"/>
    <property type="match status" value="1"/>
</dbReference>
<dbReference type="GO" id="GO:0048167">
    <property type="term" value="P:regulation of synaptic plasticity"/>
    <property type="evidence" value="ECO:0007669"/>
    <property type="project" value="TreeGrafter"/>
</dbReference>
<dbReference type="Pfam" id="PF22601">
    <property type="entry name" value="RIM2a_ZnF"/>
    <property type="match status" value="1"/>
</dbReference>
<dbReference type="GO" id="GO:0048788">
    <property type="term" value="C:cytoskeleton of presynaptic active zone"/>
    <property type="evidence" value="ECO:0007669"/>
    <property type="project" value="TreeGrafter"/>
</dbReference>
<evidence type="ECO:0000256" key="1">
    <source>
        <dbReference type="ARBA" id="ARBA00022723"/>
    </source>
</evidence>
<feature type="non-terminal residue" evidence="8">
    <location>
        <position position="259"/>
    </location>
</feature>
<evidence type="ECO:0000259" key="7">
    <source>
        <dbReference type="PROSITE" id="PS50178"/>
    </source>
</evidence>
<comment type="caution">
    <text evidence="8">The sequence shown here is derived from an EMBL/GenBank/DDBJ whole genome shotgun (WGS) entry which is preliminary data.</text>
</comment>
<feature type="region of interest" description="Disordered" evidence="6">
    <location>
        <begin position="156"/>
        <end position="210"/>
    </location>
</feature>
<evidence type="ECO:0000256" key="2">
    <source>
        <dbReference type="ARBA" id="ARBA00022737"/>
    </source>
</evidence>
<evidence type="ECO:0000256" key="5">
    <source>
        <dbReference type="PROSITE-ProRule" id="PRU00091"/>
    </source>
</evidence>
<dbReference type="GO" id="GO:0044325">
    <property type="term" value="F:transmembrane transporter binding"/>
    <property type="evidence" value="ECO:0007669"/>
    <property type="project" value="TreeGrafter"/>
</dbReference>
<dbReference type="GO" id="GO:0050806">
    <property type="term" value="P:positive regulation of synaptic transmission"/>
    <property type="evidence" value="ECO:0007669"/>
    <property type="project" value="TreeGrafter"/>
</dbReference>
<dbReference type="PANTHER" id="PTHR12157:SF15">
    <property type="entry name" value="REGULATING SYNAPTIC MEMBRANE EXOCYTOSIS PROTEIN 2"/>
    <property type="match status" value="1"/>
</dbReference>
<keyword evidence="1" id="KW-0479">Metal-binding</keyword>
<gene>
    <name evidence="8" type="ORF">JZ751_000604</name>
</gene>
<dbReference type="GO" id="GO:0048791">
    <property type="term" value="P:calcium ion-regulated exocytosis of neurotransmitter"/>
    <property type="evidence" value="ECO:0007669"/>
    <property type="project" value="TreeGrafter"/>
</dbReference>
<evidence type="ECO:0000313" key="8">
    <source>
        <dbReference type="EMBL" id="KAG9355764.1"/>
    </source>
</evidence>
<dbReference type="InterPro" id="IPR039032">
    <property type="entry name" value="Rim-like"/>
</dbReference>